<dbReference type="AlphaFoldDB" id="A0A8X7BFY3"/>
<evidence type="ECO:0000313" key="1">
    <source>
        <dbReference type="EMBL" id="GFY28952.1"/>
    </source>
</evidence>
<dbReference type="EMBL" id="BMAU01021387">
    <property type="protein sequence ID" value="GFY28952.1"/>
    <property type="molecule type" value="Genomic_DNA"/>
</dbReference>
<protein>
    <submittedName>
        <fullName evidence="1">Uncharacterized protein</fullName>
    </submittedName>
</protein>
<keyword evidence="2" id="KW-1185">Reference proteome</keyword>
<sequence>MCDGNPRKQGHVGVDSRPIYRLGYAVPNTLRTSALKCAGALSCWNDIRAFMLAGTLCSRTGSPTCRNIRYVPPSRHLGRRYGPIKCLG</sequence>
<accession>A0A8X7BFY3</accession>
<comment type="caution">
    <text evidence="1">The sequence shown here is derived from an EMBL/GenBank/DDBJ whole genome shotgun (WGS) entry which is preliminary data.</text>
</comment>
<organism evidence="1 2">
    <name type="scientific">Trichonephila clavipes</name>
    <name type="common">Golden silk orbweaver</name>
    <name type="synonym">Nephila clavipes</name>
    <dbReference type="NCBI Taxonomy" id="2585209"/>
    <lineage>
        <taxon>Eukaryota</taxon>
        <taxon>Metazoa</taxon>
        <taxon>Ecdysozoa</taxon>
        <taxon>Arthropoda</taxon>
        <taxon>Chelicerata</taxon>
        <taxon>Arachnida</taxon>
        <taxon>Araneae</taxon>
        <taxon>Araneomorphae</taxon>
        <taxon>Entelegynae</taxon>
        <taxon>Araneoidea</taxon>
        <taxon>Nephilidae</taxon>
        <taxon>Trichonephila</taxon>
    </lineage>
</organism>
<dbReference type="Proteomes" id="UP000887159">
    <property type="component" value="Unassembled WGS sequence"/>
</dbReference>
<name>A0A8X7BFY3_TRICX</name>
<proteinExistence type="predicted"/>
<reference evidence="1" key="1">
    <citation type="submission" date="2020-08" db="EMBL/GenBank/DDBJ databases">
        <title>Multicomponent nature underlies the extraordinary mechanical properties of spider dragline silk.</title>
        <authorList>
            <person name="Kono N."/>
            <person name="Nakamura H."/>
            <person name="Mori M."/>
            <person name="Yoshida Y."/>
            <person name="Ohtoshi R."/>
            <person name="Malay A.D."/>
            <person name="Moran D.A.P."/>
            <person name="Tomita M."/>
            <person name="Numata K."/>
            <person name="Arakawa K."/>
        </authorList>
    </citation>
    <scope>NUCLEOTIDE SEQUENCE</scope>
</reference>
<gene>
    <name evidence="1" type="ORF">TNCV_4720801</name>
</gene>
<evidence type="ECO:0000313" key="2">
    <source>
        <dbReference type="Proteomes" id="UP000887159"/>
    </source>
</evidence>